<evidence type="ECO:0000259" key="1">
    <source>
        <dbReference type="Pfam" id="PF01365"/>
    </source>
</evidence>
<dbReference type="OrthoDB" id="300855at2759"/>
<dbReference type="GO" id="GO:0005219">
    <property type="term" value="F:ryanodine-sensitive calcium-release channel activity"/>
    <property type="evidence" value="ECO:0007669"/>
    <property type="project" value="TreeGrafter"/>
</dbReference>
<protein>
    <recommendedName>
        <fullName evidence="1">RIH domain-containing protein</fullName>
    </recommendedName>
</protein>
<dbReference type="InterPro" id="IPR000699">
    <property type="entry name" value="RIH_dom"/>
</dbReference>
<dbReference type="EMBL" id="CAJVCH010542839">
    <property type="protein sequence ID" value="CAG7827273.1"/>
    <property type="molecule type" value="Genomic_DNA"/>
</dbReference>
<reference evidence="2" key="1">
    <citation type="submission" date="2021-06" db="EMBL/GenBank/DDBJ databases">
        <authorList>
            <person name="Hodson N. C."/>
            <person name="Mongue J. A."/>
            <person name="Jaron S. K."/>
        </authorList>
    </citation>
    <scope>NUCLEOTIDE SEQUENCE</scope>
</reference>
<dbReference type="GO" id="GO:0033017">
    <property type="term" value="C:sarcoplasmic reticulum membrane"/>
    <property type="evidence" value="ECO:0007669"/>
    <property type="project" value="TreeGrafter"/>
</dbReference>
<dbReference type="PANTHER" id="PTHR46399">
    <property type="entry name" value="B30.2/SPRY DOMAIN-CONTAINING PROTEIN"/>
    <property type="match status" value="1"/>
</dbReference>
<evidence type="ECO:0000313" key="3">
    <source>
        <dbReference type="Proteomes" id="UP000708208"/>
    </source>
</evidence>
<dbReference type="AlphaFoldDB" id="A0A8J2L709"/>
<dbReference type="GO" id="GO:0014808">
    <property type="term" value="P:release of sequestered calcium ion into cytosol by sarcoplasmic reticulum"/>
    <property type="evidence" value="ECO:0007669"/>
    <property type="project" value="TreeGrafter"/>
</dbReference>
<dbReference type="GO" id="GO:0006941">
    <property type="term" value="P:striated muscle contraction"/>
    <property type="evidence" value="ECO:0007669"/>
    <property type="project" value="TreeGrafter"/>
</dbReference>
<evidence type="ECO:0000313" key="2">
    <source>
        <dbReference type="EMBL" id="CAG7827273.1"/>
    </source>
</evidence>
<accession>A0A8J2L709</accession>
<dbReference type="PANTHER" id="PTHR46399:SF8">
    <property type="entry name" value="B30.2_SPRY DOMAIN-CONTAINING PROTEIN"/>
    <property type="match status" value="1"/>
</dbReference>
<dbReference type="GO" id="GO:0005790">
    <property type="term" value="C:smooth endoplasmic reticulum"/>
    <property type="evidence" value="ECO:0007669"/>
    <property type="project" value="TreeGrafter"/>
</dbReference>
<dbReference type="Proteomes" id="UP000708208">
    <property type="component" value="Unassembled WGS sequence"/>
</dbReference>
<proteinExistence type="predicted"/>
<comment type="caution">
    <text evidence="2">The sequence shown here is derived from an EMBL/GenBank/DDBJ whole genome shotgun (WGS) entry which is preliminary data.</text>
</comment>
<dbReference type="GO" id="GO:0030018">
    <property type="term" value="C:Z disc"/>
    <property type="evidence" value="ECO:0007669"/>
    <property type="project" value="TreeGrafter"/>
</dbReference>
<keyword evidence="3" id="KW-1185">Reference proteome</keyword>
<dbReference type="GO" id="GO:0034704">
    <property type="term" value="C:calcium channel complex"/>
    <property type="evidence" value="ECO:0007669"/>
    <property type="project" value="TreeGrafter"/>
</dbReference>
<organism evidence="2 3">
    <name type="scientific">Allacma fusca</name>
    <dbReference type="NCBI Taxonomy" id="39272"/>
    <lineage>
        <taxon>Eukaryota</taxon>
        <taxon>Metazoa</taxon>
        <taxon>Ecdysozoa</taxon>
        <taxon>Arthropoda</taxon>
        <taxon>Hexapoda</taxon>
        <taxon>Collembola</taxon>
        <taxon>Symphypleona</taxon>
        <taxon>Sminthuridae</taxon>
        <taxon>Allacma</taxon>
    </lineage>
</organism>
<feature type="domain" description="RIH" evidence="1">
    <location>
        <begin position="6"/>
        <end position="74"/>
    </location>
</feature>
<dbReference type="Pfam" id="PF01365">
    <property type="entry name" value="RYDR_ITPR"/>
    <property type="match status" value="1"/>
</dbReference>
<dbReference type="InterPro" id="IPR015925">
    <property type="entry name" value="Ryanodine_IP3_receptor"/>
</dbReference>
<dbReference type="GO" id="GO:0042383">
    <property type="term" value="C:sarcolemma"/>
    <property type="evidence" value="ECO:0007669"/>
    <property type="project" value="TreeGrafter"/>
</dbReference>
<sequence length="79" mass="9097">MWVGLSRIRALLPVQMSQEEEGLMRVLLWQLVNNHVFFQHPDLIRILRVHENVMALMMNTLGRAQAQSDAQEKSQASSP</sequence>
<name>A0A8J2L709_9HEXA</name>
<gene>
    <name evidence="2" type="ORF">AFUS01_LOCUS37265</name>
</gene>
<feature type="non-terminal residue" evidence="2">
    <location>
        <position position="1"/>
    </location>
</feature>